<dbReference type="AlphaFoldDB" id="A0A1G9J7N5"/>
<evidence type="ECO:0000259" key="7">
    <source>
        <dbReference type="Pfam" id="PF07980"/>
    </source>
</evidence>
<sequence>MSIMKYKFPLLLTVVALLTVACKEDFLDTDSPSAFTEDYIFSQETDAAKALYGVYAMFNQDAFTSRVSNNFTGNTDIECGSVGSAPDNSRRDIWSFEASDANADLLRVWDNAYVAINRANEVIEGIQNSPIYDDPNHPMMKQYLGEALTLRAIWYYLLMNHWGDVPFKTTPTKAGDNFYLPRSPRDSCLTVLIQDLVDIEADMMWADQLPYGIEQINREFVLGMIARLSLMRGGYWLTPDMQMVRQPDYLDYYTLARDYAKKLVDLKPHTLNPDFLQIFKNECEFIKPLNEDVLWEVPFYPGSGDVAWNNGIRVDAGTHPYGSGSNYLSFPLTYVYSFDTLDQRFDATCAFYYYEDNLVQNPQSYSSVGPGKWNRLWLPYQPGASSAKGTGINWPMMRYTDVLLMMAEAENELNGPTELAKGALRQVRQRAFDQSVWGTKVDAYISEHGDKESFFRAIVDERAWEFGGECLRKYDLARWNLYGEKVAQTRNDLIQMGKDAYAGVGKWAAYPHYLYYKLQEPMQPMLILNKFRQPETEPALEDSPNVGDNPDGWMRQSWLLGLYNTSTGEPSDYVMRQWRGYTDNTGQMPVRYILPLHSSTISSSQGVLQNNGYNYGE</sequence>
<dbReference type="InterPro" id="IPR033985">
    <property type="entry name" value="SusD-like_N"/>
</dbReference>
<feature type="chain" id="PRO_5011609499" evidence="6">
    <location>
        <begin position="24"/>
        <end position="617"/>
    </location>
</feature>
<proteinExistence type="inferred from homology"/>
<keyword evidence="4" id="KW-0472">Membrane</keyword>
<evidence type="ECO:0000259" key="8">
    <source>
        <dbReference type="Pfam" id="PF14322"/>
    </source>
</evidence>
<feature type="signal peptide" evidence="6">
    <location>
        <begin position="1"/>
        <end position="23"/>
    </location>
</feature>
<evidence type="ECO:0000256" key="2">
    <source>
        <dbReference type="ARBA" id="ARBA00006275"/>
    </source>
</evidence>
<accession>A0A1G9J7N5</accession>
<dbReference type="Proteomes" id="UP000198510">
    <property type="component" value="Unassembled WGS sequence"/>
</dbReference>
<dbReference type="GO" id="GO:0009279">
    <property type="term" value="C:cell outer membrane"/>
    <property type="evidence" value="ECO:0007669"/>
    <property type="project" value="UniProtKB-SubCell"/>
</dbReference>
<keyword evidence="10" id="KW-1185">Reference proteome</keyword>
<dbReference type="InterPro" id="IPR012944">
    <property type="entry name" value="SusD_RagB_dom"/>
</dbReference>
<dbReference type="Gene3D" id="1.25.40.390">
    <property type="match status" value="1"/>
</dbReference>
<dbReference type="Pfam" id="PF07980">
    <property type="entry name" value="SusD_RagB"/>
    <property type="match status" value="1"/>
</dbReference>
<dbReference type="SUPFAM" id="SSF48452">
    <property type="entry name" value="TPR-like"/>
    <property type="match status" value="1"/>
</dbReference>
<protein>
    <submittedName>
        <fullName evidence="9">Starch-binding associating with outer membrane</fullName>
    </submittedName>
</protein>
<evidence type="ECO:0000256" key="1">
    <source>
        <dbReference type="ARBA" id="ARBA00004442"/>
    </source>
</evidence>
<evidence type="ECO:0000256" key="6">
    <source>
        <dbReference type="SAM" id="SignalP"/>
    </source>
</evidence>
<feature type="domain" description="RagB/SusD" evidence="7">
    <location>
        <begin position="356"/>
        <end position="613"/>
    </location>
</feature>
<organism evidence="9 10">
    <name type="scientific">Catalinimonas alkaloidigena</name>
    <dbReference type="NCBI Taxonomy" id="1075417"/>
    <lineage>
        <taxon>Bacteria</taxon>
        <taxon>Pseudomonadati</taxon>
        <taxon>Bacteroidota</taxon>
        <taxon>Cytophagia</taxon>
        <taxon>Cytophagales</taxon>
        <taxon>Catalimonadaceae</taxon>
        <taxon>Catalinimonas</taxon>
    </lineage>
</organism>
<evidence type="ECO:0000256" key="3">
    <source>
        <dbReference type="ARBA" id="ARBA00022729"/>
    </source>
</evidence>
<comment type="subcellular location">
    <subcellularLocation>
        <location evidence="1">Cell outer membrane</location>
    </subcellularLocation>
</comment>
<feature type="domain" description="SusD-like N-terminal" evidence="8">
    <location>
        <begin position="25"/>
        <end position="197"/>
    </location>
</feature>
<evidence type="ECO:0000313" key="10">
    <source>
        <dbReference type="Proteomes" id="UP000198510"/>
    </source>
</evidence>
<dbReference type="Pfam" id="PF14322">
    <property type="entry name" value="SusD-like_3"/>
    <property type="match status" value="1"/>
</dbReference>
<gene>
    <name evidence="9" type="ORF">SAMN05421823_105223</name>
</gene>
<name>A0A1G9J7N5_9BACT</name>
<dbReference type="STRING" id="1075417.SAMN05421823_105223"/>
<evidence type="ECO:0000313" key="9">
    <source>
        <dbReference type="EMBL" id="SDL33246.1"/>
    </source>
</evidence>
<comment type="similarity">
    <text evidence="2">Belongs to the SusD family.</text>
</comment>
<keyword evidence="5" id="KW-0998">Cell outer membrane</keyword>
<keyword evidence="3 6" id="KW-0732">Signal</keyword>
<evidence type="ECO:0000256" key="4">
    <source>
        <dbReference type="ARBA" id="ARBA00023136"/>
    </source>
</evidence>
<dbReference type="EMBL" id="FNFO01000005">
    <property type="protein sequence ID" value="SDL33246.1"/>
    <property type="molecule type" value="Genomic_DNA"/>
</dbReference>
<reference evidence="9 10" key="1">
    <citation type="submission" date="2016-10" db="EMBL/GenBank/DDBJ databases">
        <authorList>
            <person name="de Groot N.N."/>
        </authorList>
    </citation>
    <scope>NUCLEOTIDE SEQUENCE [LARGE SCALE GENOMIC DNA]</scope>
    <source>
        <strain evidence="9 10">DSM 25186</strain>
    </source>
</reference>
<evidence type="ECO:0000256" key="5">
    <source>
        <dbReference type="ARBA" id="ARBA00023237"/>
    </source>
</evidence>
<dbReference type="InterPro" id="IPR011990">
    <property type="entry name" value="TPR-like_helical_dom_sf"/>
</dbReference>
<dbReference type="PROSITE" id="PS51257">
    <property type="entry name" value="PROKAR_LIPOPROTEIN"/>
    <property type="match status" value="1"/>
</dbReference>